<keyword evidence="1" id="KW-0472">Membrane</keyword>
<organism evidence="2 3">
    <name type="scientific">Actinoplanes lutulentus</name>
    <dbReference type="NCBI Taxonomy" id="1287878"/>
    <lineage>
        <taxon>Bacteria</taxon>
        <taxon>Bacillati</taxon>
        <taxon>Actinomycetota</taxon>
        <taxon>Actinomycetes</taxon>
        <taxon>Micromonosporales</taxon>
        <taxon>Micromonosporaceae</taxon>
        <taxon>Actinoplanes</taxon>
    </lineage>
</organism>
<keyword evidence="3" id="KW-1185">Reference proteome</keyword>
<feature type="transmembrane region" description="Helical" evidence="1">
    <location>
        <begin position="6"/>
        <end position="29"/>
    </location>
</feature>
<protein>
    <submittedName>
        <fullName evidence="2">Uncharacterized protein</fullName>
    </submittedName>
</protein>
<dbReference type="Proteomes" id="UP000249341">
    <property type="component" value="Unassembled WGS sequence"/>
</dbReference>
<dbReference type="RefSeq" id="WP_181558059.1">
    <property type="nucleotide sequence ID" value="NZ_JACHWI010000013.1"/>
</dbReference>
<accession>A0A327Z3E0</accession>
<comment type="caution">
    <text evidence="2">The sequence shown here is derived from an EMBL/GenBank/DDBJ whole genome shotgun (WGS) entry which is preliminary data.</text>
</comment>
<evidence type="ECO:0000313" key="2">
    <source>
        <dbReference type="EMBL" id="RAK29723.1"/>
    </source>
</evidence>
<dbReference type="EMBL" id="QLMJ01000017">
    <property type="protein sequence ID" value="RAK29723.1"/>
    <property type="molecule type" value="Genomic_DNA"/>
</dbReference>
<keyword evidence="1" id="KW-0812">Transmembrane</keyword>
<proteinExistence type="predicted"/>
<dbReference type="AlphaFoldDB" id="A0A327Z3E0"/>
<evidence type="ECO:0000313" key="3">
    <source>
        <dbReference type="Proteomes" id="UP000249341"/>
    </source>
</evidence>
<gene>
    <name evidence="2" type="ORF">B0I29_11749</name>
</gene>
<evidence type="ECO:0000256" key="1">
    <source>
        <dbReference type="SAM" id="Phobius"/>
    </source>
</evidence>
<reference evidence="2 3" key="1">
    <citation type="submission" date="2018-06" db="EMBL/GenBank/DDBJ databases">
        <title>Genomic Encyclopedia of Type Strains, Phase III (KMG-III): the genomes of soil and plant-associated and newly described type strains.</title>
        <authorList>
            <person name="Whitman W."/>
        </authorList>
    </citation>
    <scope>NUCLEOTIDE SEQUENCE [LARGE SCALE GENOMIC DNA]</scope>
    <source>
        <strain evidence="2 3">CGMCC 4.7090</strain>
    </source>
</reference>
<keyword evidence="1" id="KW-1133">Transmembrane helix</keyword>
<name>A0A327Z3E0_9ACTN</name>
<sequence>MPIDEILTLVAGVLSIVANAGRIGGLVAAAARRWRGRAGDDGQDQPPRRP</sequence>